<keyword evidence="4 6" id="KW-0862">Zinc</keyword>
<evidence type="ECO:0000256" key="3">
    <source>
        <dbReference type="ARBA" id="ARBA00022723"/>
    </source>
</evidence>
<dbReference type="AlphaFoldDB" id="A0ABD4X2H1"/>
<protein>
    <submittedName>
        <fullName evidence="8">Zinc-binding dehydrogenase</fullName>
    </submittedName>
</protein>
<dbReference type="GO" id="GO:0046872">
    <property type="term" value="F:metal ion binding"/>
    <property type="evidence" value="ECO:0007669"/>
    <property type="project" value="UniProtKB-KW"/>
</dbReference>
<dbReference type="InterPro" id="IPR002328">
    <property type="entry name" value="ADH_Zn_CS"/>
</dbReference>
<comment type="cofactor">
    <cofactor evidence="1 6">
        <name>Zn(2+)</name>
        <dbReference type="ChEBI" id="CHEBI:29105"/>
    </cofactor>
</comment>
<dbReference type="EMBL" id="JARAOX010000233">
    <property type="protein sequence ID" value="MDD9786572.1"/>
    <property type="molecule type" value="Genomic_DNA"/>
</dbReference>
<evidence type="ECO:0000256" key="5">
    <source>
        <dbReference type="ARBA" id="ARBA00023002"/>
    </source>
</evidence>
<dbReference type="FunFam" id="3.40.50.720:FF:000003">
    <property type="entry name" value="S-(hydroxymethyl)glutathione dehydrogenase"/>
    <property type="match status" value="1"/>
</dbReference>
<organism evidence="8 9">
    <name type="scientific">Priestia megaterium</name>
    <name type="common">Bacillus megaterium</name>
    <dbReference type="NCBI Taxonomy" id="1404"/>
    <lineage>
        <taxon>Bacteria</taxon>
        <taxon>Bacillati</taxon>
        <taxon>Bacillota</taxon>
        <taxon>Bacilli</taxon>
        <taxon>Bacillales</taxon>
        <taxon>Bacillaceae</taxon>
        <taxon>Priestia</taxon>
    </lineage>
</organism>
<evidence type="ECO:0000313" key="8">
    <source>
        <dbReference type="EMBL" id="MDD9786572.1"/>
    </source>
</evidence>
<dbReference type="InterPro" id="IPR020843">
    <property type="entry name" value="ER"/>
</dbReference>
<keyword evidence="3 6" id="KW-0479">Metal-binding</keyword>
<dbReference type="SUPFAM" id="SSF50129">
    <property type="entry name" value="GroES-like"/>
    <property type="match status" value="1"/>
</dbReference>
<evidence type="ECO:0000256" key="1">
    <source>
        <dbReference type="ARBA" id="ARBA00001947"/>
    </source>
</evidence>
<gene>
    <name evidence="8" type="ORF">PVE99_29885</name>
</gene>
<dbReference type="SUPFAM" id="SSF51735">
    <property type="entry name" value="NAD(P)-binding Rossmann-fold domains"/>
    <property type="match status" value="1"/>
</dbReference>
<dbReference type="GO" id="GO:0016491">
    <property type="term" value="F:oxidoreductase activity"/>
    <property type="evidence" value="ECO:0007669"/>
    <property type="project" value="UniProtKB-KW"/>
</dbReference>
<dbReference type="Proteomes" id="UP001213771">
    <property type="component" value="Unassembled WGS sequence"/>
</dbReference>
<dbReference type="PANTHER" id="PTHR42813:SF4">
    <property type="entry name" value="NADP-DEPENDENT ISOPROPANOL DEHYDROGENASE"/>
    <property type="match status" value="1"/>
</dbReference>
<reference evidence="8 9" key="1">
    <citation type="submission" date="2023-02" db="EMBL/GenBank/DDBJ databases">
        <authorList>
            <person name="Olszewska D."/>
        </authorList>
    </citation>
    <scope>NUCLEOTIDE SEQUENCE [LARGE SCALE GENOMIC DNA]</scope>
    <source>
        <strain evidence="8 9">FDU301</strain>
    </source>
</reference>
<feature type="domain" description="Enoyl reductase (ER)" evidence="7">
    <location>
        <begin position="28"/>
        <end position="367"/>
    </location>
</feature>
<dbReference type="PROSITE" id="PS00059">
    <property type="entry name" value="ADH_ZINC"/>
    <property type="match status" value="1"/>
</dbReference>
<dbReference type="InterPro" id="IPR013154">
    <property type="entry name" value="ADH-like_N"/>
</dbReference>
<dbReference type="SMART" id="SM00829">
    <property type="entry name" value="PKS_ER"/>
    <property type="match status" value="1"/>
</dbReference>
<evidence type="ECO:0000256" key="6">
    <source>
        <dbReference type="RuleBase" id="RU361277"/>
    </source>
</evidence>
<evidence type="ECO:0000256" key="2">
    <source>
        <dbReference type="ARBA" id="ARBA00008072"/>
    </source>
</evidence>
<dbReference type="InterPro" id="IPR011032">
    <property type="entry name" value="GroES-like_sf"/>
</dbReference>
<dbReference type="PANTHER" id="PTHR42813">
    <property type="entry name" value="ZINC-TYPE ALCOHOL DEHYDROGENASE-LIKE"/>
    <property type="match status" value="1"/>
</dbReference>
<keyword evidence="5" id="KW-0560">Oxidoreductase</keyword>
<evidence type="ECO:0000256" key="4">
    <source>
        <dbReference type="ARBA" id="ARBA00022833"/>
    </source>
</evidence>
<name>A0ABD4X2H1_PRIMG</name>
<comment type="similarity">
    <text evidence="2 6">Belongs to the zinc-containing alcohol dehydrogenase family.</text>
</comment>
<dbReference type="InterPro" id="IPR013149">
    <property type="entry name" value="ADH-like_C"/>
</dbReference>
<evidence type="ECO:0000259" key="7">
    <source>
        <dbReference type="SMART" id="SM00829"/>
    </source>
</evidence>
<dbReference type="Gene3D" id="3.90.180.10">
    <property type="entry name" value="Medium-chain alcohol dehydrogenases, catalytic domain"/>
    <property type="match status" value="1"/>
</dbReference>
<dbReference type="InterPro" id="IPR036291">
    <property type="entry name" value="NAD(P)-bd_dom_sf"/>
</dbReference>
<comment type="caution">
    <text evidence="8">The sequence shown here is derived from an EMBL/GenBank/DDBJ whole genome shotgun (WGS) entry which is preliminary data.</text>
</comment>
<dbReference type="Pfam" id="PF00107">
    <property type="entry name" value="ADH_zinc_N"/>
    <property type="match status" value="1"/>
</dbReference>
<accession>A0ABD4X2H1</accession>
<dbReference type="RefSeq" id="WP_200964703.1">
    <property type="nucleotide sequence ID" value="NZ_JARAOX010000233.1"/>
</dbReference>
<sequence length="373" mass="40415">MIQMTELTPVIKGENAPDGYMKATVFKGVGNLELVYKKIPRAKPGEVVIKTTATTICGTDIHIVHGGHPVDPNRTLGHEHVGIVYEVGEDVEGINVGDRVMSGSCTPCGTCYFCQKNLPSQCIGPNNDFSNPGGWRLGNTVDGTHAEYFKMPYPKYNITKIPDQLTNEDVLLLTDIGSTGIAAAENADIQIGDTVAVFACGPVGLCAIAGARLKGASRIIAIDGNEKRLDLAKRMGADIVLNYTLVNPVEEILKITNNKGADVAIEALGKEETFQNALKSIRRGGCVSSVGVYSGHIQIPIEHFAEGMGDHRIVTTLCPGGRERMSQLMTLVSQRRIDLTPMITHRFHIDDILEAYQVFENADDNIIKPIISF</sequence>
<evidence type="ECO:0000313" key="9">
    <source>
        <dbReference type="Proteomes" id="UP001213771"/>
    </source>
</evidence>
<dbReference type="Gene3D" id="3.40.50.720">
    <property type="entry name" value="NAD(P)-binding Rossmann-like Domain"/>
    <property type="match status" value="1"/>
</dbReference>
<dbReference type="Pfam" id="PF08240">
    <property type="entry name" value="ADH_N"/>
    <property type="match status" value="1"/>
</dbReference>
<proteinExistence type="inferred from homology"/>